<dbReference type="Proteomes" id="UP000247978">
    <property type="component" value="Unassembled WGS sequence"/>
</dbReference>
<dbReference type="OrthoDB" id="2428356at2"/>
<comment type="caution">
    <text evidence="1">The sequence shown here is derived from an EMBL/GenBank/DDBJ whole genome shotgun (WGS) entry which is preliminary data.</text>
</comment>
<dbReference type="EMBL" id="QJJQ01000012">
    <property type="protein sequence ID" value="PXW85105.1"/>
    <property type="molecule type" value="Genomic_DNA"/>
</dbReference>
<keyword evidence="2" id="KW-1185">Reference proteome</keyword>
<name>A0A2V3VYS2_9BACI</name>
<dbReference type="Pfam" id="PF20111">
    <property type="entry name" value="DUF6501"/>
    <property type="match status" value="1"/>
</dbReference>
<dbReference type="RefSeq" id="WP_110396371.1">
    <property type="nucleotide sequence ID" value="NZ_JBHUHB010000001.1"/>
</dbReference>
<protein>
    <submittedName>
        <fullName evidence="1">Uncharacterized protein</fullName>
    </submittedName>
</protein>
<sequence>MIHLNWEKNPIIKRVKCIHAEAKKYKVNNMLTKGKEYDVINETEEFIFVIDNSNRVAGYYKEYFETI</sequence>
<evidence type="ECO:0000313" key="1">
    <source>
        <dbReference type="EMBL" id="PXW85105.1"/>
    </source>
</evidence>
<dbReference type="InterPro" id="IPR045447">
    <property type="entry name" value="DUF6501"/>
</dbReference>
<gene>
    <name evidence="1" type="ORF">DFR56_11283</name>
</gene>
<dbReference type="AlphaFoldDB" id="A0A2V3VYS2"/>
<proteinExistence type="predicted"/>
<accession>A0A2V3VYS2</accession>
<organism evidence="1 2">
    <name type="scientific">Pseudogracilibacillus auburnensis</name>
    <dbReference type="NCBI Taxonomy" id="1494959"/>
    <lineage>
        <taxon>Bacteria</taxon>
        <taxon>Bacillati</taxon>
        <taxon>Bacillota</taxon>
        <taxon>Bacilli</taxon>
        <taxon>Bacillales</taxon>
        <taxon>Bacillaceae</taxon>
        <taxon>Pseudogracilibacillus</taxon>
    </lineage>
</organism>
<evidence type="ECO:0000313" key="2">
    <source>
        <dbReference type="Proteomes" id="UP000247978"/>
    </source>
</evidence>
<reference evidence="1 2" key="1">
    <citation type="submission" date="2018-05" db="EMBL/GenBank/DDBJ databases">
        <title>Genomic Encyclopedia of Type Strains, Phase IV (KMG-IV): sequencing the most valuable type-strain genomes for metagenomic binning, comparative biology and taxonomic classification.</title>
        <authorList>
            <person name="Goeker M."/>
        </authorList>
    </citation>
    <scope>NUCLEOTIDE SEQUENCE [LARGE SCALE GENOMIC DNA]</scope>
    <source>
        <strain evidence="1 2">DSM 28556</strain>
    </source>
</reference>